<evidence type="ECO:0000256" key="4">
    <source>
        <dbReference type="ARBA" id="ARBA00022827"/>
    </source>
</evidence>
<evidence type="ECO:0000256" key="5">
    <source>
        <dbReference type="ARBA" id="ARBA00023002"/>
    </source>
</evidence>
<evidence type="ECO:0000256" key="2">
    <source>
        <dbReference type="ARBA" id="ARBA00007992"/>
    </source>
</evidence>
<dbReference type="eggNOG" id="KOG2614">
    <property type="taxonomic scope" value="Eukaryota"/>
</dbReference>
<keyword evidence="5" id="KW-0560">Oxidoreductase</keyword>
<evidence type="ECO:0000259" key="6">
    <source>
        <dbReference type="Pfam" id="PF01494"/>
    </source>
</evidence>
<comment type="cofactor">
    <cofactor evidence="1">
        <name>FAD</name>
        <dbReference type="ChEBI" id="CHEBI:57692"/>
    </cofactor>
</comment>
<keyword evidence="3" id="KW-0285">Flavoprotein</keyword>
<dbReference type="GO" id="GO:0071949">
    <property type="term" value="F:FAD binding"/>
    <property type="evidence" value="ECO:0007669"/>
    <property type="project" value="InterPro"/>
</dbReference>
<dbReference type="SUPFAM" id="SSF51905">
    <property type="entry name" value="FAD/NAD(P)-binding domain"/>
    <property type="match status" value="1"/>
</dbReference>
<dbReference type="AlphaFoldDB" id="R8BA67"/>
<comment type="similarity">
    <text evidence="2">Belongs to the paxM FAD-dependent monooxygenase family.</text>
</comment>
<keyword evidence="8" id="KW-1185">Reference proteome</keyword>
<dbReference type="PANTHER" id="PTHR47356:SF2">
    <property type="entry name" value="FAD-BINDING DOMAIN-CONTAINING PROTEIN-RELATED"/>
    <property type="match status" value="1"/>
</dbReference>
<dbReference type="GO" id="GO:0004497">
    <property type="term" value="F:monooxygenase activity"/>
    <property type="evidence" value="ECO:0007669"/>
    <property type="project" value="InterPro"/>
</dbReference>
<dbReference type="EMBL" id="KB933360">
    <property type="protein sequence ID" value="EON96172.1"/>
    <property type="molecule type" value="Genomic_DNA"/>
</dbReference>
<organism evidence="7 8">
    <name type="scientific">Phaeoacremonium minimum (strain UCR-PA7)</name>
    <name type="common">Esca disease fungus</name>
    <name type="synonym">Togninia minima</name>
    <dbReference type="NCBI Taxonomy" id="1286976"/>
    <lineage>
        <taxon>Eukaryota</taxon>
        <taxon>Fungi</taxon>
        <taxon>Dikarya</taxon>
        <taxon>Ascomycota</taxon>
        <taxon>Pezizomycotina</taxon>
        <taxon>Sordariomycetes</taxon>
        <taxon>Sordariomycetidae</taxon>
        <taxon>Togniniales</taxon>
        <taxon>Togniniaceae</taxon>
        <taxon>Phaeoacremonium</taxon>
    </lineage>
</organism>
<reference evidence="8" key="1">
    <citation type="journal article" date="2013" name="Genome Announc.">
        <title>Draft genome sequence of the ascomycete Phaeoacremonium aleophilum strain UCR-PA7, a causal agent of the esca disease complex in grapevines.</title>
        <authorList>
            <person name="Blanco-Ulate B."/>
            <person name="Rolshausen P."/>
            <person name="Cantu D."/>
        </authorList>
    </citation>
    <scope>NUCLEOTIDE SEQUENCE [LARGE SCALE GENOMIC DNA]</scope>
    <source>
        <strain evidence="8">UCR-PA7</strain>
    </source>
</reference>
<dbReference type="Gene3D" id="3.50.50.60">
    <property type="entry name" value="FAD/NAD(P)-binding domain"/>
    <property type="match status" value="1"/>
</dbReference>
<evidence type="ECO:0000256" key="1">
    <source>
        <dbReference type="ARBA" id="ARBA00001974"/>
    </source>
</evidence>
<protein>
    <submittedName>
        <fullName evidence="7">Putative fad binding domain-containing protein</fullName>
    </submittedName>
</protein>
<dbReference type="OrthoDB" id="2431938at2759"/>
<dbReference type="KEGG" id="tmn:UCRPA7_8400"/>
<dbReference type="PANTHER" id="PTHR47356">
    <property type="entry name" value="FAD-DEPENDENT MONOOXYGENASE ASQG-RELATED"/>
    <property type="match status" value="1"/>
</dbReference>
<name>R8BA67_PHAM7</name>
<dbReference type="InterPro" id="IPR002938">
    <property type="entry name" value="FAD-bd"/>
</dbReference>
<dbReference type="HOGENOM" id="CLU_009665_12_2_1"/>
<evidence type="ECO:0000313" key="8">
    <source>
        <dbReference type="Proteomes" id="UP000014074"/>
    </source>
</evidence>
<proteinExistence type="inferred from homology"/>
<dbReference type="PRINTS" id="PR00420">
    <property type="entry name" value="RNGMNOXGNASE"/>
</dbReference>
<dbReference type="InterPro" id="IPR050562">
    <property type="entry name" value="FAD_mOase_fung"/>
</dbReference>
<evidence type="ECO:0000313" key="7">
    <source>
        <dbReference type="EMBL" id="EON96172.1"/>
    </source>
</evidence>
<dbReference type="InterPro" id="IPR036188">
    <property type="entry name" value="FAD/NAD-bd_sf"/>
</dbReference>
<evidence type="ECO:0000256" key="3">
    <source>
        <dbReference type="ARBA" id="ARBA00022630"/>
    </source>
</evidence>
<dbReference type="RefSeq" id="XP_007919104.1">
    <property type="nucleotide sequence ID" value="XM_007920913.1"/>
</dbReference>
<gene>
    <name evidence="7" type="ORF">UCRPA7_8400</name>
</gene>
<dbReference type="Proteomes" id="UP000014074">
    <property type="component" value="Unassembled WGS sequence"/>
</dbReference>
<dbReference type="Pfam" id="PF01494">
    <property type="entry name" value="FAD_binding_3"/>
    <property type="match status" value="1"/>
</dbReference>
<dbReference type="GeneID" id="19329247"/>
<accession>R8BA67</accession>
<feature type="domain" description="FAD-binding" evidence="6">
    <location>
        <begin position="15"/>
        <end position="377"/>
    </location>
</feature>
<sequence length="449" mass="50896">MPAPESPILPPAHFRVIIVGGGPAGLGMAHALALAGIDYVLLERRREVVHPDGASIALWPHGVRIMDQFGLLEQARRLYMPIKSKYNLRPDGSLREKNDMFQAIETNHGHPWMLFRRTELLELLYNSIPDKENHVFPETDVTRIDMDTNGVRVYCKDGASYAGSIVVGCDGVHSSVRRIMREMMLKSNKRVDDDEMPMKTYYNGLIGYLPKIPGLESGSVYEVRGARQSFHVLAGIDDAYFFVYNCLDHPCDDGNRYTDVDAEALAHKVLNQPITKDIKFRNLWEAKTWAKMIDYQEGFLKKWYYGRIVLVGDSVHKTTPNAGLSLNTGWQGMVELTNRLHALLQKHPNPDLKRLTGVFKNYQRRRVKVAKEVMQFSGMYTRVVAWQNPLYKFADLVAPKLGGDIVLLDNLASPIVRKGIVLDFVEETGHKEGKVPWRNGAPLQKKVVQ</sequence>
<keyword evidence="4" id="KW-0274">FAD</keyword>